<protein>
    <submittedName>
        <fullName evidence="2">Uncharacterized protein</fullName>
    </submittedName>
</protein>
<dbReference type="EMBL" id="CP144750">
    <property type="protein sequence ID" value="WVZ80131.1"/>
    <property type="molecule type" value="Genomic_DNA"/>
</dbReference>
<proteinExistence type="predicted"/>
<sequence length="289" mass="30522">MPTPQRAAAPPPRRRRPLASFAPPTTCGAAAHSRHAPARLARPPRPTRAATAPPLPPPPPRSDAPPPPRASVPPPTCGGLRAQPAHPCAPPCRLLRAPTRRCLRRVANALSHPASPHRLALTTAQSLHLSCRAATSSVCEVFPRHSLPRAITSSPTEGRGAAALWEEDGGRAEDGPHRRERSRPAAGSPAWGGGRRSLGGGRAAPVASGGAAPAGKGRVEEEEGPHCLRSLSVAVDFMEASAIVWTTDEAKAAQNWRKQYGKKLAKRLGTCGLESRMQVKIFTFPFSTT</sequence>
<feature type="region of interest" description="Disordered" evidence="1">
    <location>
        <begin position="150"/>
        <end position="225"/>
    </location>
</feature>
<evidence type="ECO:0000256" key="1">
    <source>
        <dbReference type="SAM" id="MobiDB-lite"/>
    </source>
</evidence>
<evidence type="ECO:0000313" key="2">
    <source>
        <dbReference type="EMBL" id="WVZ80131.1"/>
    </source>
</evidence>
<keyword evidence="3" id="KW-1185">Reference proteome</keyword>
<feature type="compositionally biased region" description="Gly residues" evidence="1">
    <location>
        <begin position="190"/>
        <end position="202"/>
    </location>
</feature>
<evidence type="ECO:0000313" key="3">
    <source>
        <dbReference type="Proteomes" id="UP001341281"/>
    </source>
</evidence>
<feature type="compositionally biased region" description="Basic and acidic residues" evidence="1">
    <location>
        <begin position="168"/>
        <end position="177"/>
    </location>
</feature>
<accession>A0AAQ3TUS5</accession>
<feature type="compositionally biased region" description="Low complexity" evidence="1">
    <location>
        <begin position="203"/>
        <end position="216"/>
    </location>
</feature>
<reference evidence="2 3" key="1">
    <citation type="submission" date="2024-02" db="EMBL/GenBank/DDBJ databases">
        <title>High-quality chromosome-scale genome assembly of Pensacola bahiagrass (Paspalum notatum Flugge var. saurae).</title>
        <authorList>
            <person name="Vega J.M."/>
            <person name="Podio M."/>
            <person name="Orjuela J."/>
            <person name="Siena L.A."/>
            <person name="Pessino S.C."/>
            <person name="Combes M.C."/>
            <person name="Mariac C."/>
            <person name="Albertini E."/>
            <person name="Pupilli F."/>
            <person name="Ortiz J.P.A."/>
            <person name="Leblanc O."/>
        </authorList>
    </citation>
    <scope>NUCLEOTIDE SEQUENCE [LARGE SCALE GENOMIC DNA]</scope>
    <source>
        <strain evidence="2">R1</strain>
        <tissue evidence="2">Leaf</tissue>
    </source>
</reference>
<gene>
    <name evidence="2" type="ORF">U9M48_027631</name>
</gene>
<name>A0AAQ3TUS5_PASNO</name>
<organism evidence="2 3">
    <name type="scientific">Paspalum notatum var. saurae</name>
    <dbReference type="NCBI Taxonomy" id="547442"/>
    <lineage>
        <taxon>Eukaryota</taxon>
        <taxon>Viridiplantae</taxon>
        <taxon>Streptophyta</taxon>
        <taxon>Embryophyta</taxon>
        <taxon>Tracheophyta</taxon>
        <taxon>Spermatophyta</taxon>
        <taxon>Magnoliopsida</taxon>
        <taxon>Liliopsida</taxon>
        <taxon>Poales</taxon>
        <taxon>Poaceae</taxon>
        <taxon>PACMAD clade</taxon>
        <taxon>Panicoideae</taxon>
        <taxon>Andropogonodae</taxon>
        <taxon>Paspaleae</taxon>
        <taxon>Paspalinae</taxon>
        <taxon>Paspalum</taxon>
    </lineage>
</organism>
<dbReference type="AlphaFoldDB" id="A0AAQ3TUS5"/>
<dbReference type="Proteomes" id="UP001341281">
    <property type="component" value="Chromosome 06"/>
</dbReference>
<feature type="compositionally biased region" description="Pro residues" evidence="1">
    <location>
        <begin position="53"/>
        <end position="76"/>
    </location>
</feature>
<feature type="region of interest" description="Disordered" evidence="1">
    <location>
        <begin position="1"/>
        <end position="78"/>
    </location>
</feature>